<dbReference type="AlphaFoldDB" id="A0A5D0TSH5"/>
<gene>
    <name evidence="1" type="ORF">FXF65_38720</name>
</gene>
<keyword evidence="2" id="KW-1185">Reference proteome</keyword>
<protein>
    <submittedName>
        <fullName evidence="1">Uncharacterized protein</fullName>
    </submittedName>
</protein>
<sequence>MNSDAMTVDTWYQLAVLRTYGPWLSAKLPVPDEERKQATDRVQHARLVLSMRDEQFPQLPPPPVVAFNQRKTP</sequence>
<comment type="caution">
    <text evidence="1">The sequence shown here is derived from an EMBL/GenBank/DDBJ whole genome shotgun (WGS) entry which is preliminary data.</text>
</comment>
<accession>A0A5D0TSH5</accession>
<reference evidence="1 2" key="1">
    <citation type="submission" date="2019-08" db="EMBL/GenBank/DDBJ databases">
        <title>Actinomadura sp. nov. CYP1-5 isolated from mountain soil.</title>
        <authorList>
            <person name="Songsumanus A."/>
            <person name="Kuncharoen N."/>
            <person name="Kudo T."/>
            <person name="Yuki M."/>
            <person name="Igarashi Y."/>
            <person name="Tanasupawat S."/>
        </authorList>
    </citation>
    <scope>NUCLEOTIDE SEQUENCE [LARGE SCALE GENOMIC DNA]</scope>
    <source>
        <strain evidence="1 2">GKU157</strain>
    </source>
</reference>
<organism evidence="1 2">
    <name type="scientific">Actinomadura syzygii</name>
    <dbReference type="NCBI Taxonomy" id="1427538"/>
    <lineage>
        <taxon>Bacteria</taxon>
        <taxon>Bacillati</taxon>
        <taxon>Actinomycetota</taxon>
        <taxon>Actinomycetes</taxon>
        <taxon>Streptosporangiales</taxon>
        <taxon>Thermomonosporaceae</taxon>
        <taxon>Actinomadura</taxon>
    </lineage>
</organism>
<dbReference type="EMBL" id="VSFF01000017">
    <property type="protein sequence ID" value="TYC08245.1"/>
    <property type="molecule type" value="Genomic_DNA"/>
</dbReference>
<dbReference type="RefSeq" id="WP_148355325.1">
    <property type="nucleotide sequence ID" value="NZ_JBHSBF010000015.1"/>
</dbReference>
<name>A0A5D0TSH5_9ACTN</name>
<dbReference type="Proteomes" id="UP000322634">
    <property type="component" value="Unassembled WGS sequence"/>
</dbReference>
<evidence type="ECO:0000313" key="1">
    <source>
        <dbReference type="EMBL" id="TYC08245.1"/>
    </source>
</evidence>
<evidence type="ECO:0000313" key="2">
    <source>
        <dbReference type="Proteomes" id="UP000322634"/>
    </source>
</evidence>
<proteinExistence type="predicted"/>
<dbReference type="OrthoDB" id="3481635at2"/>